<dbReference type="OMA" id="TDRRPCH"/>
<dbReference type="CDD" id="cd03869">
    <property type="entry name" value="M14_CPX_like"/>
    <property type="match status" value="1"/>
</dbReference>
<dbReference type="SMART" id="SM00631">
    <property type="entry name" value="Zn_pept"/>
    <property type="match status" value="1"/>
</dbReference>
<keyword evidence="6" id="KW-0645">Protease</keyword>
<evidence type="ECO:0000256" key="9">
    <source>
        <dbReference type="ARBA" id="ARBA00022801"/>
    </source>
</evidence>
<keyword evidence="19" id="KW-1185">Reference proteome</keyword>
<evidence type="ECO:0000256" key="11">
    <source>
        <dbReference type="ARBA" id="ARBA00023049"/>
    </source>
</evidence>
<feature type="compositionally biased region" description="Pro residues" evidence="15">
    <location>
        <begin position="204"/>
        <end position="213"/>
    </location>
</feature>
<evidence type="ECO:0000256" key="8">
    <source>
        <dbReference type="ARBA" id="ARBA00022729"/>
    </source>
</evidence>
<dbReference type="PROSITE" id="PS01286">
    <property type="entry name" value="FA58C_2"/>
    <property type="match status" value="1"/>
</dbReference>
<dbReference type="FunFam" id="2.60.40.1120:FF:000009">
    <property type="entry name" value="adipocyte enhancer-binding protein 1"/>
    <property type="match status" value="1"/>
</dbReference>
<evidence type="ECO:0000259" key="16">
    <source>
        <dbReference type="PROSITE" id="PS50022"/>
    </source>
</evidence>
<evidence type="ECO:0000313" key="18">
    <source>
        <dbReference type="Ensembl" id="ENSFTIP00000021944.1"/>
    </source>
</evidence>
<name>A0A8C4V6W1_FALTI</name>
<evidence type="ECO:0000256" key="1">
    <source>
        <dbReference type="ARBA" id="ARBA00001947"/>
    </source>
</evidence>
<evidence type="ECO:0000256" key="12">
    <source>
        <dbReference type="ARBA" id="ARBA00023157"/>
    </source>
</evidence>
<dbReference type="Ensembl" id="ENSFTIT00000022858.1">
    <property type="protein sequence ID" value="ENSFTIP00000021944.1"/>
    <property type="gene ID" value="ENSFTIG00000014235.1"/>
</dbReference>
<keyword evidence="10" id="KW-0862">Zinc</keyword>
<dbReference type="FunFam" id="2.60.120.260:FF:000035">
    <property type="entry name" value="probable carboxypeptidase X1 isoform X2"/>
    <property type="match status" value="1"/>
</dbReference>
<dbReference type="PROSITE" id="PS50022">
    <property type="entry name" value="FA58C_3"/>
    <property type="match status" value="1"/>
</dbReference>
<keyword evidence="4" id="KW-0964">Secreted</keyword>
<dbReference type="PROSITE" id="PS00133">
    <property type="entry name" value="CARBOXYPEPT_ZN_2"/>
    <property type="match status" value="1"/>
</dbReference>
<dbReference type="PANTHER" id="PTHR11532">
    <property type="entry name" value="PROTEASE M14 CARBOXYPEPTIDASE"/>
    <property type="match status" value="1"/>
</dbReference>
<dbReference type="Pfam" id="PF00246">
    <property type="entry name" value="Peptidase_M14"/>
    <property type="match status" value="1"/>
</dbReference>
<organism evidence="18 19">
    <name type="scientific">Falco tinnunculus</name>
    <name type="common">Common kestrel</name>
    <dbReference type="NCBI Taxonomy" id="100819"/>
    <lineage>
        <taxon>Eukaryota</taxon>
        <taxon>Metazoa</taxon>
        <taxon>Chordata</taxon>
        <taxon>Craniata</taxon>
        <taxon>Vertebrata</taxon>
        <taxon>Euteleostomi</taxon>
        <taxon>Archelosauria</taxon>
        <taxon>Archosauria</taxon>
        <taxon>Dinosauria</taxon>
        <taxon>Saurischia</taxon>
        <taxon>Theropoda</taxon>
        <taxon>Coelurosauria</taxon>
        <taxon>Aves</taxon>
        <taxon>Neognathae</taxon>
        <taxon>Neoaves</taxon>
        <taxon>Telluraves</taxon>
        <taxon>Australaves</taxon>
        <taxon>Falconiformes</taxon>
        <taxon>Falconidae</taxon>
        <taxon>Falco</taxon>
    </lineage>
</organism>
<feature type="domain" description="F5/8 type C" evidence="16">
    <location>
        <begin position="328"/>
        <end position="487"/>
    </location>
</feature>
<dbReference type="SMART" id="SM00231">
    <property type="entry name" value="FA58C"/>
    <property type="match status" value="1"/>
</dbReference>
<evidence type="ECO:0000313" key="19">
    <source>
        <dbReference type="Proteomes" id="UP000694562"/>
    </source>
</evidence>
<evidence type="ECO:0000256" key="5">
    <source>
        <dbReference type="ARBA" id="ARBA00022645"/>
    </source>
</evidence>
<dbReference type="Proteomes" id="UP000694562">
    <property type="component" value="Unplaced"/>
</dbReference>
<dbReference type="FunFam" id="3.40.630.10:FF:000007">
    <property type="entry name" value="Carboxypeptidase X (M14 family), member 1"/>
    <property type="match status" value="1"/>
</dbReference>
<dbReference type="GO" id="GO:0004181">
    <property type="term" value="F:metallocarboxypeptidase activity"/>
    <property type="evidence" value="ECO:0007669"/>
    <property type="project" value="InterPro"/>
</dbReference>
<dbReference type="GO" id="GO:0008270">
    <property type="term" value="F:zinc ion binding"/>
    <property type="evidence" value="ECO:0007669"/>
    <property type="project" value="InterPro"/>
</dbReference>
<evidence type="ECO:0000256" key="14">
    <source>
        <dbReference type="PROSITE-ProRule" id="PRU01379"/>
    </source>
</evidence>
<evidence type="ECO:0000256" key="3">
    <source>
        <dbReference type="ARBA" id="ARBA00005988"/>
    </source>
</evidence>
<reference evidence="18" key="2">
    <citation type="submission" date="2025-09" db="UniProtKB">
        <authorList>
            <consortium name="Ensembl"/>
        </authorList>
    </citation>
    <scope>IDENTIFICATION</scope>
</reference>
<dbReference type="InterPro" id="IPR008979">
    <property type="entry name" value="Galactose-bd-like_sf"/>
</dbReference>
<dbReference type="CDD" id="cd11308">
    <property type="entry name" value="Peptidase_M14NE-CP-C_like"/>
    <property type="match status" value="1"/>
</dbReference>
<evidence type="ECO:0000256" key="7">
    <source>
        <dbReference type="ARBA" id="ARBA00022723"/>
    </source>
</evidence>
<proteinExistence type="inferred from homology"/>
<comment type="cofactor">
    <cofactor evidence="1">
        <name>Zn(2+)</name>
        <dbReference type="ChEBI" id="CHEBI:29105"/>
    </cofactor>
</comment>
<feature type="compositionally biased region" description="Low complexity" evidence="15">
    <location>
        <begin position="140"/>
        <end position="152"/>
    </location>
</feature>
<feature type="region of interest" description="Disordered" evidence="15">
    <location>
        <begin position="204"/>
        <end position="298"/>
    </location>
</feature>
<dbReference type="GO" id="GO:0005615">
    <property type="term" value="C:extracellular space"/>
    <property type="evidence" value="ECO:0007669"/>
    <property type="project" value="TreeGrafter"/>
</dbReference>
<dbReference type="PROSITE" id="PS00132">
    <property type="entry name" value="CARBOXYPEPT_ZN_1"/>
    <property type="match status" value="1"/>
</dbReference>
<keyword evidence="5" id="KW-0121">Carboxypeptidase</keyword>
<evidence type="ECO:0000256" key="15">
    <source>
        <dbReference type="SAM" id="MobiDB-lite"/>
    </source>
</evidence>
<dbReference type="PROSITE" id="PS01285">
    <property type="entry name" value="FA58C_1"/>
    <property type="match status" value="1"/>
</dbReference>
<dbReference type="OrthoDB" id="10249045at2759"/>
<feature type="compositionally biased region" description="Gly residues" evidence="15">
    <location>
        <begin position="158"/>
        <end position="167"/>
    </location>
</feature>
<evidence type="ECO:0000256" key="13">
    <source>
        <dbReference type="ARBA" id="ARBA00023180"/>
    </source>
</evidence>
<feature type="compositionally biased region" description="Low complexity" evidence="15">
    <location>
        <begin position="237"/>
        <end position="273"/>
    </location>
</feature>
<evidence type="ECO:0000256" key="4">
    <source>
        <dbReference type="ARBA" id="ARBA00022525"/>
    </source>
</evidence>
<dbReference type="Gene3D" id="3.40.630.10">
    <property type="entry name" value="Zn peptidases"/>
    <property type="match status" value="1"/>
</dbReference>
<dbReference type="InterPro" id="IPR000421">
    <property type="entry name" value="FA58C"/>
</dbReference>
<protein>
    <submittedName>
        <fullName evidence="18">Carboxypeptidase X, M14 family member 1</fullName>
    </submittedName>
</protein>
<accession>A0A8C4V6W1</accession>
<keyword evidence="12" id="KW-1015">Disulfide bond</keyword>
<evidence type="ECO:0000256" key="6">
    <source>
        <dbReference type="ARBA" id="ARBA00022670"/>
    </source>
</evidence>
<feature type="domain" description="Peptidase M14" evidence="17">
    <location>
        <begin position="511"/>
        <end position="834"/>
    </location>
</feature>
<dbReference type="InterPro" id="IPR000834">
    <property type="entry name" value="Peptidase_M14"/>
</dbReference>
<reference evidence="18" key="1">
    <citation type="submission" date="2025-08" db="UniProtKB">
        <authorList>
            <consortium name="Ensembl"/>
        </authorList>
    </citation>
    <scope>IDENTIFICATION</scope>
</reference>
<dbReference type="PRINTS" id="PR00765">
    <property type="entry name" value="CRBOXYPTASEA"/>
</dbReference>
<feature type="region of interest" description="Disordered" evidence="15">
    <location>
        <begin position="121"/>
        <end position="177"/>
    </location>
</feature>
<keyword evidence="9" id="KW-0378">Hydrolase</keyword>
<dbReference type="SUPFAM" id="SSF49785">
    <property type="entry name" value="Galactose-binding domain-like"/>
    <property type="match status" value="1"/>
</dbReference>
<dbReference type="GO" id="GO:0006508">
    <property type="term" value="P:proteolysis"/>
    <property type="evidence" value="ECO:0007669"/>
    <property type="project" value="UniProtKB-KW"/>
</dbReference>
<dbReference type="SUPFAM" id="SSF49464">
    <property type="entry name" value="Carboxypeptidase regulatory domain-like"/>
    <property type="match status" value="1"/>
</dbReference>
<dbReference type="PANTHER" id="PTHR11532:SF43">
    <property type="entry name" value="CARBOXYPEPTIDASE X1-RELATED"/>
    <property type="match status" value="1"/>
</dbReference>
<dbReference type="PROSITE" id="PS52035">
    <property type="entry name" value="PEPTIDASE_M14"/>
    <property type="match status" value="1"/>
</dbReference>
<dbReference type="Gene3D" id="2.60.120.260">
    <property type="entry name" value="Galactose-binding domain-like"/>
    <property type="match status" value="1"/>
</dbReference>
<evidence type="ECO:0000259" key="17">
    <source>
        <dbReference type="PROSITE" id="PS52035"/>
    </source>
</evidence>
<dbReference type="CDD" id="cd00057">
    <property type="entry name" value="FA58C"/>
    <property type="match status" value="1"/>
</dbReference>
<keyword evidence="8" id="KW-0732">Signal</keyword>
<dbReference type="InterPro" id="IPR008969">
    <property type="entry name" value="CarboxyPept-like_regulatory"/>
</dbReference>
<dbReference type="SUPFAM" id="SSF53187">
    <property type="entry name" value="Zn-dependent exopeptidases"/>
    <property type="match status" value="1"/>
</dbReference>
<sequence length="954" mass="104837">MPAEPRERGHHRMLGTVGTWDLDSGDTAGCWGQWGHGARTLGTPQGAGGSGDMGPGQRGHRRVLGAAGTRWGHRARTAECAGCSRCPLILEQLVTRRGTVLPDASADPRAARWDPCPGPLPGAARRSGAGKQCGQGSGCGQRPCPGWGQRGLAEGRGRAGPGAGRQGRAGSAGPLRSAPLRSAMPGLPLALLLLLLLLAPPAPPARAAPPRSTPRPREMTATPAEPGRPGAPGMGTGTAAAPPEGTATAPPKGTASAPSKAATGGWPGSAAPASPAPPERGSPKQMGPGATAPAPRKKLVRVKVVKKKVVKKKKPKAPAKDAAALQEPQCPPLGLESLRVLDSQLRASSDKRYGLGAHRGRLNIQSGLYDGDFYDGGWCAGQEDTKQWLEVDARRLTNFTGVITQGLNSIWTYDWVTSYKVQVSNDTYTWHPCRNGTEEAVFPGNKDPETPVLNLLPSPVVARYLRINPQTWFPNGTICLRAEVLGCPLPDPNNIYAWQSQPLPSSKLDFRHHNYKEMRKLMKRVNDECPDITRIYSIGKSYLGLKMYVMEISDNPGQHEVGEPEFRYVAGMHGNEVLGRELLLNLMEYLCREFRLGNPRVVQLVTETRIHLLPSMNPDGYETAYKLGSELSGWAMGRWTYEGIDLNHNFADLNTVLWDAEDNDLVPHEFPNHYIPIPEYYTFANATVAPETRAVIDWMQRYPFVLSANLHGGELVVTYPFDMTRTYWKAQELTPTADDGVFRWLATVYATSNLAMASEERRLCHYDDFTRFGNIINGANWHTVPGSMNDFSYLHTNCFEITVELSCDKFPHASELPAEWENNRESLLLYMEQVHRGIKGVVRDRDTEQGIANAVISVDGINHDVRTAFDGDYWRLLNPGEYEVTARAEGYEAATQPCRVSYENVPTPCSFRLARLRPRRLQGRPAGGARPPPDLLLRLRRQRLRRLRAHRRAP</sequence>
<comment type="subcellular location">
    <subcellularLocation>
        <location evidence="2">Secreted</location>
    </subcellularLocation>
</comment>
<dbReference type="AlphaFoldDB" id="A0A8C4V6W1"/>
<dbReference type="Gene3D" id="2.60.40.1120">
    <property type="entry name" value="Carboxypeptidase-like, regulatory domain"/>
    <property type="match status" value="1"/>
</dbReference>
<evidence type="ECO:0000256" key="10">
    <source>
        <dbReference type="ARBA" id="ARBA00022833"/>
    </source>
</evidence>
<dbReference type="InterPro" id="IPR050753">
    <property type="entry name" value="Peptidase_M14_domain"/>
</dbReference>
<keyword evidence="13" id="KW-0325">Glycoprotein</keyword>
<dbReference type="Pfam" id="PF00754">
    <property type="entry name" value="F5_F8_type_C"/>
    <property type="match status" value="1"/>
</dbReference>
<comment type="similarity">
    <text evidence="3 14">Belongs to the peptidase M14 family.</text>
</comment>
<dbReference type="InterPro" id="IPR057247">
    <property type="entry name" value="CARBOXYPEPT_ZN_2"/>
</dbReference>
<feature type="active site" description="Proton donor/acceptor" evidence="14">
    <location>
        <position position="804"/>
    </location>
</feature>
<keyword evidence="11" id="KW-0482">Metalloprotease</keyword>
<evidence type="ECO:0000256" key="2">
    <source>
        <dbReference type="ARBA" id="ARBA00004613"/>
    </source>
</evidence>
<dbReference type="InterPro" id="IPR057246">
    <property type="entry name" value="CARBOXYPEPT_ZN_1"/>
</dbReference>
<dbReference type="Pfam" id="PF13620">
    <property type="entry name" value="CarboxypepD_reg"/>
    <property type="match status" value="1"/>
</dbReference>
<keyword evidence="7" id="KW-0479">Metal-binding</keyword>